<comment type="caution">
    <text evidence="4">The sequence shown here is derived from an EMBL/GenBank/DDBJ whole genome shotgun (WGS) entry which is preliminary data.</text>
</comment>
<dbReference type="Proteomes" id="UP000750711">
    <property type="component" value="Unassembled WGS sequence"/>
</dbReference>
<sequence length="676" mass="73175">MGKSKRKGKPKRRPDPTVGRPGKIPSDSESAAIREKKILPVLSQLSSPDPKLRSSAASAIANLIEDQKCRKLLLKEQLVRLIMEQTLTDSEMETVVAGWGVLRNLVLEEDWSFGIHLYRQDILTPVEAAIKKVISTLDSINPTFSSIPKPRQKLTWELTESLVGLLSSLSETNQELLDAISNLSSVPSFLFGLLGLEGVPEQTKDSAVLCLHGLTEENDVIAKKILEGPGWLAGLVKLRDEQSLQGIAACGIIHNISQELRGFDQGPGLEHLLDSATLPALKLSLEKHARCHIQAIETHSSGDPQLSRNELSLRLALEILASITTAAQEGTEGVWEEMAGAPKTDVMSEGSGEGSDTDQATRPETDGVANCVDEDAEMELVTGDESGNVGTSRLIASGSHEGVITYLVEVFVPLVLPLATPITSQATETTVVYSRALSALNNIAWTAPLIMSSPNFSPGKEAWASFAQRIWKLAVSPILGSNTADIPLADSIASLAWALSRSVGGRIDLVEGEHRSFMALYRAARGLATSAPAAQTNDHSKDIEEGIIDAPSLGVKCVGVLGTLALCPSRIDVNREIGVFLVTLITSLPRTPTDDAVEALNQLFDVYADEAFDYDDPVFWGDGLLEHLEAAVPNVRKMAKAVDKRKQPDLRGRADEVLMNLWRFIKYKKDEKAGRC</sequence>
<feature type="region of interest" description="Disordered" evidence="2">
    <location>
        <begin position="1"/>
        <end position="29"/>
    </location>
</feature>
<dbReference type="PANTHER" id="PTHR13347">
    <property type="entry name" value="HEAT REPEAT-CONTAINING PROTEIN 3"/>
    <property type="match status" value="1"/>
</dbReference>
<dbReference type="InterPro" id="IPR016024">
    <property type="entry name" value="ARM-type_fold"/>
</dbReference>
<dbReference type="SUPFAM" id="SSF48371">
    <property type="entry name" value="ARM repeat"/>
    <property type="match status" value="1"/>
</dbReference>
<evidence type="ECO:0000313" key="5">
    <source>
        <dbReference type="Proteomes" id="UP000750711"/>
    </source>
</evidence>
<dbReference type="AlphaFoldDB" id="A0A9P8RNX7"/>
<protein>
    <recommendedName>
        <fullName evidence="3">SYO1-like TPR repeats domain-containing protein</fullName>
    </recommendedName>
</protein>
<name>A0A9P8RNX7_9PEZI</name>
<feature type="region of interest" description="Disordered" evidence="2">
    <location>
        <begin position="344"/>
        <end position="365"/>
    </location>
</feature>
<evidence type="ECO:0000313" key="4">
    <source>
        <dbReference type="EMBL" id="KAH0558501.1"/>
    </source>
</evidence>
<evidence type="ECO:0000259" key="3">
    <source>
        <dbReference type="Pfam" id="PF25567"/>
    </source>
</evidence>
<dbReference type="GO" id="GO:0051082">
    <property type="term" value="F:unfolded protein binding"/>
    <property type="evidence" value="ECO:0007669"/>
    <property type="project" value="TreeGrafter"/>
</dbReference>
<dbReference type="GO" id="GO:0042273">
    <property type="term" value="P:ribosomal large subunit biogenesis"/>
    <property type="evidence" value="ECO:0007669"/>
    <property type="project" value="TreeGrafter"/>
</dbReference>
<reference evidence="4" key="1">
    <citation type="submission" date="2021-03" db="EMBL/GenBank/DDBJ databases">
        <title>Comparative genomics and phylogenomic investigation of the class Geoglossomycetes provide insights into ecological specialization and systematics.</title>
        <authorList>
            <person name="Melie T."/>
            <person name="Pirro S."/>
            <person name="Miller A.N."/>
            <person name="Quandt A."/>
        </authorList>
    </citation>
    <scope>NUCLEOTIDE SEQUENCE</scope>
    <source>
        <strain evidence="4">CAQ_001_2017</strain>
    </source>
</reference>
<accession>A0A9P8RNX7</accession>
<dbReference type="EMBL" id="JAGHQM010000827">
    <property type="protein sequence ID" value="KAH0558501.1"/>
    <property type="molecule type" value="Genomic_DNA"/>
</dbReference>
<dbReference type="InterPro" id="IPR057990">
    <property type="entry name" value="TPR_SYO1"/>
</dbReference>
<evidence type="ECO:0000256" key="2">
    <source>
        <dbReference type="SAM" id="MobiDB-lite"/>
    </source>
</evidence>
<dbReference type="GO" id="GO:0006606">
    <property type="term" value="P:protein import into nucleus"/>
    <property type="evidence" value="ECO:0007669"/>
    <property type="project" value="TreeGrafter"/>
</dbReference>
<dbReference type="CDD" id="cd13394">
    <property type="entry name" value="Syo1_like"/>
    <property type="match status" value="1"/>
</dbReference>
<proteinExistence type="inferred from homology"/>
<dbReference type="Gene3D" id="1.25.10.10">
    <property type="entry name" value="Leucine-rich Repeat Variant"/>
    <property type="match status" value="1"/>
</dbReference>
<feature type="domain" description="SYO1-like TPR repeats" evidence="3">
    <location>
        <begin position="429"/>
        <end position="671"/>
    </location>
</feature>
<feature type="compositionally biased region" description="Basic residues" evidence="2">
    <location>
        <begin position="1"/>
        <end position="12"/>
    </location>
</feature>
<gene>
    <name evidence="4" type="ORF">GP486_004843</name>
</gene>
<keyword evidence="5" id="KW-1185">Reference proteome</keyword>
<dbReference type="InterPro" id="IPR052616">
    <property type="entry name" value="SYO1-like"/>
</dbReference>
<dbReference type="Pfam" id="PF25567">
    <property type="entry name" value="TPR_SYO1"/>
    <property type="match status" value="1"/>
</dbReference>
<evidence type="ECO:0000256" key="1">
    <source>
        <dbReference type="ARBA" id="ARBA00049983"/>
    </source>
</evidence>
<comment type="similarity">
    <text evidence="1">Belongs to the nuclear import and ribosome assembly adapter family.</text>
</comment>
<dbReference type="InterPro" id="IPR011989">
    <property type="entry name" value="ARM-like"/>
</dbReference>
<organism evidence="4 5">
    <name type="scientific">Trichoglossum hirsutum</name>
    <dbReference type="NCBI Taxonomy" id="265104"/>
    <lineage>
        <taxon>Eukaryota</taxon>
        <taxon>Fungi</taxon>
        <taxon>Dikarya</taxon>
        <taxon>Ascomycota</taxon>
        <taxon>Pezizomycotina</taxon>
        <taxon>Geoglossomycetes</taxon>
        <taxon>Geoglossales</taxon>
        <taxon>Geoglossaceae</taxon>
        <taxon>Trichoglossum</taxon>
    </lineage>
</organism>
<dbReference type="PANTHER" id="PTHR13347:SF1">
    <property type="entry name" value="HEAT REPEAT-CONTAINING PROTEIN 3"/>
    <property type="match status" value="1"/>
</dbReference>